<evidence type="ECO:0000256" key="1">
    <source>
        <dbReference type="ARBA" id="ARBA00022801"/>
    </source>
</evidence>
<dbReference type="InterPro" id="IPR031924">
    <property type="entry name" value="GH115"/>
</dbReference>
<accession>A0A3E2HE76</accession>
<keyword evidence="4" id="KW-1185">Reference proteome</keyword>
<dbReference type="Proteomes" id="UP000258309">
    <property type="component" value="Unassembled WGS sequence"/>
</dbReference>
<dbReference type="OrthoDB" id="4849794at2759"/>
<dbReference type="Pfam" id="PF17829">
    <property type="entry name" value="GH115_C"/>
    <property type="match status" value="1"/>
</dbReference>
<dbReference type="Gene3D" id="3.20.20.520">
    <property type="entry name" value="Glycosyl hydrolase family 115"/>
    <property type="match status" value="1"/>
</dbReference>
<dbReference type="GO" id="GO:0016787">
    <property type="term" value="F:hydrolase activity"/>
    <property type="evidence" value="ECO:0007669"/>
    <property type="project" value="UniProtKB-KW"/>
</dbReference>
<proteinExistence type="predicted"/>
<feature type="non-terminal residue" evidence="3">
    <location>
        <position position="827"/>
    </location>
</feature>
<dbReference type="InterPro" id="IPR029018">
    <property type="entry name" value="Hex-like_dom2"/>
</dbReference>
<feature type="domain" description="Gylcosyl hydrolase 115 C-terminal" evidence="2">
    <location>
        <begin position="649"/>
        <end position="822"/>
    </location>
</feature>
<evidence type="ECO:0000259" key="2">
    <source>
        <dbReference type="Pfam" id="PF17829"/>
    </source>
</evidence>
<dbReference type="InterPro" id="IPR041437">
    <property type="entry name" value="GH115_C"/>
</dbReference>
<dbReference type="STRING" id="5539.A0A3E2HE76"/>
<keyword evidence="1" id="KW-0378">Hydrolase</keyword>
<dbReference type="PANTHER" id="PTHR37842:SF2">
    <property type="entry name" value="GYLCOSYL HYDROLASE 115 C-TERMINAL DOMAIN-CONTAINING PROTEIN"/>
    <property type="match status" value="1"/>
</dbReference>
<reference evidence="3 4" key="1">
    <citation type="submission" date="2018-05" db="EMBL/GenBank/DDBJ databases">
        <title>Draft genome sequence of Scytalidium lignicola DSM 105466, a ubiquitous saprotrophic fungus.</title>
        <authorList>
            <person name="Buettner E."/>
            <person name="Gebauer A.M."/>
            <person name="Hofrichter M."/>
            <person name="Liers C."/>
            <person name="Kellner H."/>
        </authorList>
    </citation>
    <scope>NUCLEOTIDE SEQUENCE [LARGE SCALE GENOMIC DNA]</scope>
    <source>
        <strain evidence="3 4">DSM 105466</strain>
    </source>
</reference>
<dbReference type="Gene3D" id="2.60.120.1620">
    <property type="match status" value="1"/>
</dbReference>
<sequence length="827" mass="94501">MGVSPWHWWADVAVKKHDHVYALPTTTYQGEPSVRYRGMFINDEVPALSSWVHEKFGPKFNSEFYKTVFELLLRMKANFLWPGMWAGGSFFTDDPLNQQLADSYGIVMSTSHHEPMQRSMSEWLTRGDGDWRWRDNKERITKYFDEGAERARPFESFITMGMRGPGDSELDSDNPVATLEEVLGTQRNIISKYYGKEDGERQLMALYKEVQKYYENGLEIADDVTLLFSDDNFGHIRRLPTATESKRRGGAGIYFHLEYVGYPRGYKWINTNSCGNIYQQLRDAYNRDARMIWVINVGDIKPMELPFTFAMSMAWDIEKITPETILGFLQRYALREFGPEYAADIAQLLIEHDRLLAIRKHEHVEADTFSILNYREAGSIVATYNELERQASALFETIPNSFKASFFQLVLHPIKASRIYVELRVTQSKNHLYGVQRRNSTNALAKRILDLFDEDFSLSEEYHNNPWVGKKWNHIMRQPHYGYITETWHDPSRDMITGITYVQNRQDSNPMFGQMGIAVEGHPGVRPGIINEDSYRMHPSRGDLVQGLTVPPLSPYGQPSCYFEIYTRGSQPVQWTATVNENWASLSQSAGELDPRSGKDQRVEISIDWANVPSNFNQVILVHIRTTAGEYEQVHVPIINRHAPPEFHGFVESDRNISIEVGAVPLTPEQKAVYEHQPCLGRLRSGGISLRSDIEPAVFVSTQAPFLEYPFFLFSNQATATVTLYITMVLDTNPESDLMYDVSFDDSTRQSVRLMEKPGSPGDLPPGWANSVMDRVWKRDHSFPNVPAGAHVLKFRPLGKNIALEKVVINLGGVRQSYLGPPPSSLV</sequence>
<dbReference type="Gene3D" id="3.30.379.10">
    <property type="entry name" value="Chitobiase/beta-hexosaminidase domain 2-like"/>
    <property type="match status" value="1"/>
</dbReference>
<dbReference type="Gene3D" id="1.20.58.2150">
    <property type="match status" value="1"/>
</dbReference>
<dbReference type="InterPro" id="IPR042301">
    <property type="entry name" value="GH115_sf"/>
</dbReference>
<organism evidence="3 4">
    <name type="scientific">Scytalidium lignicola</name>
    <name type="common">Hyphomycete</name>
    <dbReference type="NCBI Taxonomy" id="5539"/>
    <lineage>
        <taxon>Eukaryota</taxon>
        <taxon>Fungi</taxon>
        <taxon>Dikarya</taxon>
        <taxon>Ascomycota</taxon>
        <taxon>Pezizomycotina</taxon>
        <taxon>Leotiomycetes</taxon>
        <taxon>Leotiomycetes incertae sedis</taxon>
        <taxon>Scytalidium</taxon>
    </lineage>
</organism>
<evidence type="ECO:0000313" key="4">
    <source>
        <dbReference type="Proteomes" id="UP000258309"/>
    </source>
</evidence>
<dbReference type="OMA" id="GKVWHQL"/>
<dbReference type="AlphaFoldDB" id="A0A3E2HE76"/>
<protein>
    <recommendedName>
        <fullName evidence="2">Gylcosyl hydrolase 115 C-terminal domain-containing protein</fullName>
    </recommendedName>
</protein>
<dbReference type="Pfam" id="PF15979">
    <property type="entry name" value="Glyco_hydro_115"/>
    <property type="match status" value="1"/>
</dbReference>
<feature type="non-terminal residue" evidence="3">
    <location>
        <position position="1"/>
    </location>
</feature>
<name>A0A3E2HE76_SCYLI</name>
<comment type="caution">
    <text evidence="3">The sequence shown here is derived from an EMBL/GenBank/DDBJ whole genome shotgun (WGS) entry which is preliminary data.</text>
</comment>
<dbReference type="PANTHER" id="PTHR37842">
    <property type="match status" value="1"/>
</dbReference>
<dbReference type="EMBL" id="NCSJ02000069">
    <property type="protein sequence ID" value="RFU31716.1"/>
    <property type="molecule type" value="Genomic_DNA"/>
</dbReference>
<evidence type="ECO:0000313" key="3">
    <source>
        <dbReference type="EMBL" id="RFU31716.1"/>
    </source>
</evidence>
<gene>
    <name evidence="3" type="ORF">B7463_g4616</name>
</gene>